<evidence type="ECO:0000256" key="3">
    <source>
        <dbReference type="ARBA" id="ARBA00022691"/>
    </source>
</evidence>
<dbReference type="Pfam" id="PF01596">
    <property type="entry name" value="Methyltransf_3"/>
    <property type="match status" value="1"/>
</dbReference>
<dbReference type="InterPro" id="IPR029063">
    <property type="entry name" value="SAM-dependent_MTases_sf"/>
</dbReference>
<dbReference type="EMBL" id="JACHHN010000004">
    <property type="protein sequence ID" value="MBB5191775.1"/>
    <property type="molecule type" value="Genomic_DNA"/>
</dbReference>
<dbReference type="GO" id="GO:0032259">
    <property type="term" value="P:methylation"/>
    <property type="evidence" value="ECO:0007669"/>
    <property type="project" value="UniProtKB-KW"/>
</dbReference>
<keyword evidence="5" id="KW-1185">Reference proteome</keyword>
<dbReference type="PANTHER" id="PTHR43167">
    <property type="entry name" value="PUTATIVE (AFU_ORTHOLOGUE AFUA_6G01830)-RELATED"/>
    <property type="match status" value="1"/>
</dbReference>
<name>A0A840REL7_9NEIS</name>
<keyword evidence="1 4" id="KW-0489">Methyltransferase</keyword>
<gene>
    <name evidence="4" type="ORF">HNQ50_002505</name>
</gene>
<evidence type="ECO:0000313" key="5">
    <source>
        <dbReference type="Proteomes" id="UP000543030"/>
    </source>
</evidence>
<accession>A0A840REL7</accession>
<proteinExistence type="predicted"/>
<reference evidence="4 5" key="1">
    <citation type="submission" date="2020-08" db="EMBL/GenBank/DDBJ databases">
        <title>Genomic Encyclopedia of Type Strains, Phase IV (KMG-IV): sequencing the most valuable type-strain genomes for metagenomic binning, comparative biology and taxonomic classification.</title>
        <authorList>
            <person name="Goeker M."/>
        </authorList>
    </citation>
    <scope>NUCLEOTIDE SEQUENCE [LARGE SCALE GENOMIC DNA]</scope>
    <source>
        <strain evidence="4 5">DSM 18233</strain>
    </source>
</reference>
<comment type="caution">
    <text evidence="4">The sequence shown here is derived from an EMBL/GenBank/DDBJ whole genome shotgun (WGS) entry which is preliminary data.</text>
</comment>
<dbReference type="InterPro" id="IPR002935">
    <property type="entry name" value="SAM_O-MeTrfase"/>
</dbReference>
<dbReference type="RefSeq" id="WP_184101092.1">
    <property type="nucleotide sequence ID" value="NZ_JACHHN010000004.1"/>
</dbReference>
<dbReference type="SUPFAM" id="SSF53335">
    <property type="entry name" value="S-adenosyl-L-methionine-dependent methyltransferases"/>
    <property type="match status" value="1"/>
</dbReference>
<protein>
    <submittedName>
        <fullName evidence="4">Putative O-methyltransferase YrrM</fullName>
    </submittedName>
</protein>
<evidence type="ECO:0000313" key="4">
    <source>
        <dbReference type="EMBL" id="MBB5191775.1"/>
    </source>
</evidence>
<dbReference type="PROSITE" id="PS51682">
    <property type="entry name" value="SAM_OMT_I"/>
    <property type="match status" value="1"/>
</dbReference>
<keyword evidence="3" id="KW-0949">S-adenosyl-L-methionine</keyword>
<keyword evidence="2 4" id="KW-0808">Transferase</keyword>
<dbReference type="Proteomes" id="UP000543030">
    <property type="component" value="Unassembled WGS sequence"/>
</dbReference>
<sequence>MNTALQNLKAELEQFGEANDSQETGHGRRMLNITRDTGEFLAVMVLATAARRILEIGTSNGYSTLWLAQAAQTTGGLVTTLEYAEDKVAMASANFARAGLAAHINQVHDDAGRYLAEAHPASCDLVFLDSDRQQYAAWWPVLARVLRPGGVLIVDNFISHKAEMADFYALIKIDTAFETSIVPVGKGELIAVKHPD</sequence>
<dbReference type="Gene3D" id="3.40.50.150">
    <property type="entry name" value="Vaccinia Virus protein VP39"/>
    <property type="match status" value="1"/>
</dbReference>
<evidence type="ECO:0000256" key="1">
    <source>
        <dbReference type="ARBA" id="ARBA00022603"/>
    </source>
</evidence>
<dbReference type="GO" id="GO:0008171">
    <property type="term" value="F:O-methyltransferase activity"/>
    <property type="evidence" value="ECO:0007669"/>
    <property type="project" value="InterPro"/>
</dbReference>
<organism evidence="4 5">
    <name type="scientific">Silvimonas terrae</name>
    <dbReference type="NCBI Taxonomy" id="300266"/>
    <lineage>
        <taxon>Bacteria</taxon>
        <taxon>Pseudomonadati</taxon>
        <taxon>Pseudomonadota</taxon>
        <taxon>Betaproteobacteria</taxon>
        <taxon>Neisseriales</taxon>
        <taxon>Chitinibacteraceae</taxon>
        <taxon>Silvimonas</taxon>
    </lineage>
</organism>
<dbReference type="CDD" id="cd02440">
    <property type="entry name" value="AdoMet_MTases"/>
    <property type="match status" value="1"/>
</dbReference>
<dbReference type="PANTHER" id="PTHR43167:SF1">
    <property type="entry name" value="PUTATIVE (AFU_ORTHOLOGUE AFUA_6G01830)-RELATED"/>
    <property type="match status" value="1"/>
</dbReference>
<dbReference type="AlphaFoldDB" id="A0A840REL7"/>
<evidence type="ECO:0000256" key="2">
    <source>
        <dbReference type="ARBA" id="ARBA00022679"/>
    </source>
</evidence>